<comment type="function">
    <text evidence="7">May be involved in iron transport and iron homeostasis.</text>
</comment>
<evidence type="ECO:0000313" key="9">
    <source>
        <dbReference type="EMBL" id="KEY72639.1"/>
    </source>
</evidence>
<reference evidence="9 10" key="1">
    <citation type="journal article" date="2014" name="BMC Genomics">
        <title>Comparative genome sequencing reveals chemotype-specific gene clusters in the toxigenic black mold Stachybotrys.</title>
        <authorList>
            <person name="Semeiks J."/>
            <person name="Borek D."/>
            <person name="Otwinowski Z."/>
            <person name="Grishin N.V."/>
        </authorList>
    </citation>
    <scope>NUCLEOTIDE SEQUENCE [LARGE SCALE GENOMIC DNA]</scope>
    <source>
        <strain evidence="10">CBS 109288 / IBT 7711</strain>
    </source>
</reference>
<keyword evidence="5 7" id="KW-1133">Transmembrane helix</keyword>
<proteinExistence type="inferred from homology"/>
<dbReference type="Proteomes" id="UP000028045">
    <property type="component" value="Unassembled WGS sequence"/>
</dbReference>
<feature type="transmembrane region" description="Helical" evidence="7">
    <location>
        <begin position="451"/>
        <end position="470"/>
    </location>
</feature>
<evidence type="ECO:0000256" key="1">
    <source>
        <dbReference type="ARBA" id="ARBA00004141"/>
    </source>
</evidence>
<dbReference type="EMBL" id="KL648054">
    <property type="protein sequence ID" value="KEY72639.1"/>
    <property type="molecule type" value="Genomic_DNA"/>
</dbReference>
<sequence length="489" mass="53420">MTPLLSPETVPLLGPASASPEPHKHSNGAISTSIVSSLCVSHFLSAWNSRIFEFGSVLFLVSIWPNSLTLVSVYALVRAAAAILLSPAVGRFIDRGNRLFVVQVSIVGQRVAVALSCGLLLVLERHADPTSVLFLTIFGGVVFLGGAEKLCAILNSVSVTRDWVVEMTQNDVSCRTHLNAQIRRIDLGCKLFGPLLIASIDEYSTVVAIWFTLASTLASALLEIFCIETVYRRVPSLHKKRIKADPTPTSAAQHEVGSQPSAFKSPSWCTYVHHLLPWRSLALYTQHTAFLPSFSYAFLQFTVLSFSGRMVAFLLALGYSSFSVSIARMISTLAELSATWISPVAIKRLGNVRTAGISVTWQTACLTVGIVYFFFGSQFAVVGLVVGVILSRIGLWVFDLSVHNIIQNIEKVVEDDDRGAFSTAEASVHNLFEMFSYITTIVFAKPEEFKWPMLMTIGSMYCACITYAMFAMTTTAQCTMTTNAQCTSS</sequence>
<dbReference type="PANTHER" id="PTHR11660:SF57">
    <property type="entry name" value="SOLUTE CARRIER FAMILY 40 MEMBER"/>
    <property type="match status" value="1"/>
</dbReference>
<keyword evidence="3 7" id="KW-0813">Transport</keyword>
<keyword evidence="7" id="KW-0406">Ion transport</keyword>
<accession>A0A084B510</accession>
<dbReference type="AlphaFoldDB" id="A0A084B510"/>
<feature type="transmembrane region" description="Helical" evidence="7">
    <location>
        <begin position="100"/>
        <end position="123"/>
    </location>
</feature>
<evidence type="ECO:0000256" key="7">
    <source>
        <dbReference type="RuleBase" id="RU365065"/>
    </source>
</evidence>
<dbReference type="GO" id="GO:0005381">
    <property type="term" value="F:iron ion transmembrane transporter activity"/>
    <property type="evidence" value="ECO:0007669"/>
    <property type="project" value="UniProtKB-UniRule"/>
</dbReference>
<protein>
    <recommendedName>
        <fullName evidence="7">Solute carrier family 40 member</fullName>
    </recommendedName>
</protein>
<dbReference type="HOGENOM" id="CLU_020370_5_0_1"/>
<evidence type="ECO:0000256" key="6">
    <source>
        <dbReference type="ARBA" id="ARBA00023136"/>
    </source>
</evidence>
<keyword evidence="6 7" id="KW-0472">Membrane</keyword>
<comment type="subcellular location">
    <subcellularLocation>
        <location evidence="1 7">Membrane</location>
        <topology evidence="1 7">Multi-pass membrane protein</topology>
    </subcellularLocation>
</comment>
<dbReference type="Gene3D" id="1.20.1250.20">
    <property type="entry name" value="MFS general substrate transporter like domains"/>
    <property type="match status" value="1"/>
</dbReference>
<evidence type="ECO:0000256" key="2">
    <source>
        <dbReference type="ARBA" id="ARBA00006279"/>
    </source>
</evidence>
<evidence type="ECO:0000256" key="5">
    <source>
        <dbReference type="ARBA" id="ARBA00022989"/>
    </source>
</evidence>
<organism evidence="9 10">
    <name type="scientific">Stachybotrys chartarum (strain CBS 109288 / IBT 7711)</name>
    <name type="common">Toxic black mold</name>
    <name type="synonym">Stilbospora chartarum</name>
    <dbReference type="NCBI Taxonomy" id="1280523"/>
    <lineage>
        <taxon>Eukaryota</taxon>
        <taxon>Fungi</taxon>
        <taxon>Dikarya</taxon>
        <taxon>Ascomycota</taxon>
        <taxon>Pezizomycotina</taxon>
        <taxon>Sordariomycetes</taxon>
        <taxon>Hypocreomycetidae</taxon>
        <taxon>Hypocreales</taxon>
        <taxon>Stachybotryaceae</taxon>
        <taxon>Stachybotrys</taxon>
    </lineage>
</organism>
<comment type="caution">
    <text evidence="7">Lacks conserved residue(s) required for the propagation of feature annotation.</text>
</comment>
<dbReference type="SUPFAM" id="SSF103473">
    <property type="entry name" value="MFS general substrate transporter"/>
    <property type="match status" value="1"/>
</dbReference>
<gene>
    <name evidence="9" type="ORF">S7711_06273</name>
</gene>
<dbReference type="InterPro" id="IPR009716">
    <property type="entry name" value="Ferroportin-1"/>
</dbReference>
<name>A0A084B510_STACB</name>
<dbReference type="InterPro" id="IPR036259">
    <property type="entry name" value="MFS_trans_sf"/>
</dbReference>
<keyword evidence="10" id="KW-1185">Reference proteome</keyword>
<evidence type="ECO:0000313" key="10">
    <source>
        <dbReference type="Proteomes" id="UP000028045"/>
    </source>
</evidence>
<keyword evidence="4 7" id="KW-0812">Transmembrane</keyword>
<feature type="transmembrane region" description="Helical" evidence="7">
    <location>
        <begin position="379"/>
        <end position="398"/>
    </location>
</feature>
<evidence type="ECO:0000256" key="8">
    <source>
        <dbReference type="SAM" id="MobiDB-lite"/>
    </source>
</evidence>
<dbReference type="GO" id="GO:0016020">
    <property type="term" value="C:membrane"/>
    <property type="evidence" value="ECO:0007669"/>
    <property type="project" value="UniProtKB-SubCell"/>
</dbReference>
<dbReference type="OrthoDB" id="648861at2759"/>
<evidence type="ECO:0000256" key="4">
    <source>
        <dbReference type="ARBA" id="ARBA00022692"/>
    </source>
</evidence>
<dbReference type="PANTHER" id="PTHR11660">
    <property type="entry name" value="SOLUTE CARRIER FAMILY 40 MEMBER"/>
    <property type="match status" value="1"/>
</dbReference>
<feature type="transmembrane region" description="Helical" evidence="7">
    <location>
        <begin position="68"/>
        <end position="88"/>
    </location>
</feature>
<evidence type="ECO:0000256" key="3">
    <source>
        <dbReference type="ARBA" id="ARBA00022448"/>
    </source>
</evidence>
<feature type="region of interest" description="Disordered" evidence="8">
    <location>
        <begin position="1"/>
        <end position="25"/>
    </location>
</feature>
<feature type="transmembrane region" description="Helical" evidence="7">
    <location>
        <begin position="130"/>
        <end position="147"/>
    </location>
</feature>
<comment type="similarity">
    <text evidence="2 7">Belongs to the ferroportin (FP) (TC 2.A.100) family. SLC40A subfamily.</text>
</comment>
<dbReference type="Pfam" id="PF06963">
    <property type="entry name" value="FPN1"/>
    <property type="match status" value="1"/>
</dbReference>